<feature type="domain" description="Sulfatase N-terminal" evidence="7">
    <location>
        <begin position="64"/>
        <end position="425"/>
    </location>
</feature>
<keyword evidence="4" id="KW-0325">Glycoprotein</keyword>
<dbReference type="SUPFAM" id="SSF53649">
    <property type="entry name" value="Alkaline phosphatase-like"/>
    <property type="match status" value="1"/>
</dbReference>
<evidence type="ECO:0000256" key="2">
    <source>
        <dbReference type="ARBA" id="ARBA00022729"/>
    </source>
</evidence>
<accession>A0A835WJQ2</accession>
<dbReference type="EMBL" id="JAEHOD010000016">
    <property type="protein sequence ID" value="KAG2448652.1"/>
    <property type="molecule type" value="Genomic_DNA"/>
</dbReference>
<evidence type="ECO:0000259" key="7">
    <source>
        <dbReference type="Pfam" id="PF00884"/>
    </source>
</evidence>
<name>A0A835WJQ2_9CHLO</name>
<evidence type="ECO:0000256" key="3">
    <source>
        <dbReference type="ARBA" id="ARBA00022801"/>
    </source>
</evidence>
<dbReference type="InterPro" id="IPR017850">
    <property type="entry name" value="Alkaline_phosphatase_core_sf"/>
</dbReference>
<feature type="region of interest" description="Disordered" evidence="5">
    <location>
        <begin position="33"/>
        <end position="57"/>
    </location>
</feature>
<evidence type="ECO:0000256" key="4">
    <source>
        <dbReference type="ARBA" id="ARBA00023180"/>
    </source>
</evidence>
<feature type="chain" id="PRO_5032971517" description="Sulfatase N-terminal domain-containing protein" evidence="6">
    <location>
        <begin position="22"/>
        <end position="709"/>
    </location>
</feature>
<keyword evidence="3" id="KW-0378">Hydrolase</keyword>
<sequence>MARSRLALWIVLAVCCYDSRLLVNAQRKAVREGKDINSASKQPPLPPVPSPPLGPPTRAATKPSFVVVLVDDLDQMLNSTDRAYLPLLHSLVGDQGLRLRNMAISSSTCCPSRTSLLTGLFTHNHGITANLPPYGGWSKFLTTRPDQSDTWMPSQLQKAGYNVYSIGKFLNGFAVGPGAVCPRGYTVLDALVDPYVYSYFGPAFSKNCGAVQKYGDSDYSTDIIRDKSIGYLREAVAAGKPFYLQVNPIAPHERCKDSEEGGGGRLACDNAIPAPRHAYLFRNASLPDSPNWMAPLPESFRTAVAAASDSARSGKELGAVQSGSQLNTAYRQRLRAMAAVDEMLRDIILELSAQGVLDNTHVIFTSDNGYHMGNHNFGQGKTLPYEEDVRVPFFIRGPGLPRGLVTDYATTMVDVPATVLALAGIDLPGGMDGYPIPFHRLMPAAYTPALGAKTYDVPSAGLVPGGRAYLRDATPIEMWIHTPGAPMNGVNFRSVRVCTTYLAFGSPAAYRQAMAIASRNGTRAGSHIGLGDLLFAAGDRTTAGDAMGTNLDVYAASSSSSGSSSSPGVRSRSGSSSNRATADSGSSSASSGSSTAVTGTCYKYNNWCFGIRELFDLGLDPAEVNNRYSDPRAARLVQRLEAVLSVLAYCKGDRCREAYGAIVGPGRVLSFADLMDPGYDSQIGALRKFEFQGCSAEKLDNELTWYRGG</sequence>
<dbReference type="InterPro" id="IPR000917">
    <property type="entry name" value="Sulfatase_N"/>
</dbReference>
<evidence type="ECO:0000313" key="8">
    <source>
        <dbReference type="EMBL" id="KAG2448652.1"/>
    </source>
</evidence>
<feature type="region of interest" description="Disordered" evidence="5">
    <location>
        <begin position="557"/>
        <end position="596"/>
    </location>
</feature>
<dbReference type="AlphaFoldDB" id="A0A835WJQ2"/>
<dbReference type="GO" id="GO:0005539">
    <property type="term" value="F:glycosaminoglycan binding"/>
    <property type="evidence" value="ECO:0007669"/>
    <property type="project" value="TreeGrafter"/>
</dbReference>
<proteinExistence type="inferred from homology"/>
<dbReference type="PANTHER" id="PTHR43108:SF8">
    <property type="entry name" value="SD21168P"/>
    <property type="match status" value="1"/>
</dbReference>
<dbReference type="OrthoDB" id="96314at2759"/>
<dbReference type="CDD" id="cd16147">
    <property type="entry name" value="G6S"/>
    <property type="match status" value="1"/>
</dbReference>
<dbReference type="InterPro" id="IPR024607">
    <property type="entry name" value="Sulfatase_CS"/>
</dbReference>
<dbReference type="PANTHER" id="PTHR43108">
    <property type="entry name" value="N-ACETYLGLUCOSAMINE-6-SULFATASE FAMILY MEMBER"/>
    <property type="match status" value="1"/>
</dbReference>
<keyword evidence="9" id="KW-1185">Reference proteome</keyword>
<reference evidence="8" key="1">
    <citation type="journal article" date="2020" name="bioRxiv">
        <title>Comparative genomics of Chlamydomonas.</title>
        <authorList>
            <person name="Craig R.J."/>
            <person name="Hasan A.R."/>
            <person name="Ness R.W."/>
            <person name="Keightley P.D."/>
        </authorList>
    </citation>
    <scope>NUCLEOTIDE SEQUENCE</scope>
    <source>
        <strain evidence="8">CCAP 11/173</strain>
    </source>
</reference>
<feature type="compositionally biased region" description="Pro residues" evidence="5">
    <location>
        <begin position="43"/>
        <end position="55"/>
    </location>
</feature>
<protein>
    <recommendedName>
        <fullName evidence="7">Sulfatase N-terminal domain-containing protein</fullName>
    </recommendedName>
</protein>
<evidence type="ECO:0000313" key="9">
    <source>
        <dbReference type="Proteomes" id="UP000613740"/>
    </source>
</evidence>
<comment type="similarity">
    <text evidence="1">Belongs to the sulfatase family.</text>
</comment>
<gene>
    <name evidence="8" type="ORF">HYH02_006009</name>
</gene>
<dbReference type="Gene3D" id="3.40.720.10">
    <property type="entry name" value="Alkaline Phosphatase, subunit A"/>
    <property type="match status" value="2"/>
</dbReference>
<dbReference type="Pfam" id="PF00884">
    <property type="entry name" value="Sulfatase"/>
    <property type="match status" value="1"/>
</dbReference>
<evidence type="ECO:0000256" key="1">
    <source>
        <dbReference type="ARBA" id="ARBA00008779"/>
    </source>
</evidence>
<dbReference type="Proteomes" id="UP000613740">
    <property type="component" value="Unassembled WGS sequence"/>
</dbReference>
<dbReference type="PROSITE" id="PS00523">
    <property type="entry name" value="SULFATASE_1"/>
    <property type="match status" value="1"/>
</dbReference>
<keyword evidence="2 6" id="KW-0732">Signal</keyword>
<comment type="caution">
    <text evidence="8">The sequence shown here is derived from an EMBL/GenBank/DDBJ whole genome shotgun (WGS) entry which is preliminary data.</text>
</comment>
<evidence type="ECO:0000256" key="6">
    <source>
        <dbReference type="SAM" id="SignalP"/>
    </source>
</evidence>
<dbReference type="GO" id="GO:0008449">
    <property type="term" value="F:N-acetylglucosamine-6-sulfatase activity"/>
    <property type="evidence" value="ECO:0007669"/>
    <property type="project" value="TreeGrafter"/>
</dbReference>
<organism evidence="8 9">
    <name type="scientific">Chlamydomonas schloesseri</name>
    <dbReference type="NCBI Taxonomy" id="2026947"/>
    <lineage>
        <taxon>Eukaryota</taxon>
        <taxon>Viridiplantae</taxon>
        <taxon>Chlorophyta</taxon>
        <taxon>core chlorophytes</taxon>
        <taxon>Chlorophyceae</taxon>
        <taxon>CS clade</taxon>
        <taxon>Chlamydomonadales</taxon>
        <taxon>Chlamydomonadaceae</taxon>
        <taxon>Chlamydomonas</taxon>
    </lineage>
</organism>
<evidence type="ECO:0000256" key="5">
    <source>
        <dbReference type="SAM" id="MobiDB-lite"/>
    </source>
</evidence>
<feature type="signal peptide" evidence="6">
    <location>
        <begin position="1"/>
        <end position="21"/>
    </location>
</feature>